<dbReference type="AlphaFoldDB" id="A0A9W4SE02"/>
<dbReference type="Proteomes" id="UP001153678">
    <property type="component" value="Unassembled WGS sequence"/>
</dbReference>
<reference evidence="1" key="1">
    <citation type="submission" date="2022-08" db="EMBL/GenBank/DDBJ databases">
        <authorList>
            <person name="Kallberg Y."/>
            <person name="Tangrot J."/>
            <person name="Rosling A."/>
        </authorList>
    </citation>
    <scope>NUCLEOTIDE SEQUENCE</scope>
    <source>
        <strain evidence="1">Wild A</strain>
    </source>
</reference>
<organism evidence="1 2">
    <name type="scientific">Funneliformis geosporum</name>
    <dbReference type="NCBI Taxonomy" id="1117311"/>
    <lineage>
        <taxon>Eukaryota</taxon>
        <taxon>Fungi</taxon>
        <taxon>Fungi incertae sedis</taxon>
        <taxon>Mucoromycota</taxon>
        <taxon>Glomeromycotina</taxon>
        <taxon>Glomeromycetes</taxon>
        <taxon>Glomerales</taxon>
        <taxon>Glomeraceae</taxon>
        <taxon>Funneliformis</taxon>
    </lineage>
</organism>
<dbReference type="InterPro" id="IPR050324">
    <property type="entry name" value="CDP-alcohol_PTase-I"/>
</dbReference>
<dbReference type="InterPro" id="IPR036412">
    <property type="entry name" value="HAD-like_sf"/>
</dbReference>
<dbReference type="SUPFAM" id="SSF56784">
    <property type="entry name" value="HAD-like"/>
    <property type="match status" value="1"/>
</dbReference>
<accession>A0A9W4SE02</accession>
<comment type="caution">
    <text evidence="1">The sequence shown here is derived from an EMBL/GenBank/DDBJ whole genome shotgun (WGS) entry which is preliminary data.</text>
</comment>
<keyword evidence="2" id="KW-1185">Reference proteome</keyword>
<dbReference type="GO" id="GO:0005739">
    <property type="term" value="C:mitochondrion"/>
    <property type="evidence" value="ECO:0007669"/>
    <property type="project" value="TreeGrafter"/>
</dbReference>
<dbReference type="Pfam" id="PF13344">
    <property type="entry name" value="Hydrolase_6"/>
    <property type="match status" value="1"/>
</dbReference>
<dbReference type="PANTHER" id="PTHR14269:SF4">
    <property type="entry name" value="CAT EYE SYNDROME CRITICAL REGION PROTEIN 5"/>
    <property type="match status" value="1"/>
</dbReference>
<dbReference type="FunFam" id="3.40.50.1000:FF:000069">
    <property type="entry name" value="HAD-superfamily subfamily IIA hydrolase"/>
    <property type="match status" value="1"/>
</dbReference>
<name>A0A9W4SE02_9GLOM</name>
<gene>
    <name evidence="1" type="ORF">FWILDA_LOCUS1198</name>
</gene>
<dbReference type="Pfam" id="PF13242">
    <property type="entry name" value="Hydrolase_like"/>
    <property type="match status" value="1"/>
</dbReference>
<dbReference type="NCBIfam" id="TIGR01456">
    <property type="entry name" value="CECR5"/>
    <property type="match status" value="1"/>
</dbReference>
<sequence length="365" mass="41389">MLRSLNRIYSNKLVFKRVINCNNPLRCHSISSICNYGVCLDIDGVLIKGDTVVPETRAALDFLSGNNIAKKKIPFILLTNGGGVTEKRKAKELSKLLEFDLSEEQIVLSHSPMKSLVSTYQNSQVLVLGGASDNCRKVAESYGFNRVVLPNDILAWNPSIWPFTKLGQEDLKLTKKVDFSSESIVAIMMFHDSRDWGRDLQITLDVLRSRDGYVGTLSKGNEINSRAVPIYFSNPDIIWANDYPIPRYAQGSFRKCLELLFQDTTGHKLKYKLFGKPEPITYLYTAKKLEDFAVEYTGERIANRKIYDIAGANRAGWTSILVRTGVFSGEDNDLLNPAKYVADNILHAVEWMFHREEGFLWTKRK</sequence>
<dbReference type="EMBL" id="CAMKVN010000106">
    <property type="protein sequence ID" value="CAI2163698.1"/>
    <property type="molecule type" value="Genomic_DNA"/>
</dbReference>
<dbReference type="NCBIfam" id="TIGR01460">
    <property type="entry name" value="HAD-SF-IIA"/>
    <property type="match status" value="1"/>
</dbReference>
<dbReference type="InterPro" id="IPR023214">
    <property type="entry name" value="HAD_sf"/>
</dbReference>
<dbReference type="InterPro" id="IPR006357">
    <property type="entry name" value="HAD-SF_hydro_IIA"/>
</dbReference>
<proteinExistence type="predicted"/>
<dbReference type="Gene3D" id="3.40.50.1000">
    <property type="entry name" value="HAD superfamily/HAD-like"/>
    <property type="match status" value="2"/>
</dbReference>
<evidence type="ECO:0000313" key="1">
    <source>
        <dbReference type="EMBL" id="CAI2163698.1"/>
    </source>
</evidence>
<dbReference type="PANTHER" id="PTHR14269">
    <property type="entry name" value="CDP-DIACYLGLYCEROL--GLYCEROL-3-PHOSPHATE 3-PHOSPHATIDYLTRANSFERASE-RELATED"/>
    <property type="match status" value="1"/>
</dbReference>
<evidence type="ECO:0000313" key="2">
    <source>
        <dbReference type="Proteomes" id="UP001153678"/>
    </source>
</evidence>
<dbReference type="InterPro" id="IPR006353">
    <property type="entry name" value="HAD-SF_hydro_IIA_CECR5"/>
</dbReference>
<dbReference type="OrthoDB" id="10251048at2759"/>
<protein>
    <submittedName>
        <fullName evidence="1">2595_t:CDS:1</fullName>
    </submittedName>
</protein>
<dbReference type="GO" id="GO:0046474">
    <property type="term" value="P:glycerophospholipid biosynthetic process"/>
    <property type="evidence" value="ECO:0007669"/>
    <property type="project" value="TreeGrafter"/>
</dbReference>